<evidence type="ECO:0000259" key="1">
    <source>
        <dbReference type="Pfam" id="PF12680"/>
    </source>
</evidence>
<organism evidence="2 3">
    <name type="scientific">Cyclocybe aegerita</name>
    <name type="common">Black poplar mushroom</name>
    <name type="synonym">Agrocybe aegerita</name>
    <dbReference type="NCBI Taxonomy" id="1973307"/>
    <lineage>
        <taxon>Eukaryota</taxon>
        <taxon>Fungi</taxon>
        <taxon>Dikarya</taxon>
        <taxon>Basidiomycota</taxon>
        <taxon>Agaricomycotina</taxon>
        <taxon>Agaricomycetes</taxon>
        <taxon>Agaricomycetidae</taxon>
        <taxon>Agaricales</taxon>
        <taxon>Agaricineae</taxon>
        <taxon>Bolbitiaceae</taxon>
        <taxon>Cyclocybe</taxon>
    </lineage>
</organism>
<reference evidence="2 3" key="1">
    <citation type="submission" date="2020-01" db="EMBL/GenBank/DDBJ databases">
        <authorList>
            <person name="Gupta K D."/>
        </authorList>
    </citation>
    <scope>NUCLEOTIDE SEQUENCE [LARGE SCALE GENOMIC DNA]</scope>
</reference>
<dbReference type="InterPro" id="IPR037401">
    <property type="entry name" value="SnoaL-like"/>
</dbReference>
<proteinExistence type="predicted"/>
<evidence type="ECO:0000313" key="3">
    <source>
        <dbReference type="Proteomes" id="UP000467700"/>
    </source>
</evidence>
<sequence length="191" mass="20613">MAISASSDASARASADLLVLKRINTLDEEVATTNANLPSLKRNCNSLAPRIRKLNMSASTEIVRSVIQQFANAVSARNFTALANLGAPEASYFVAGLQKKIPLAGDAPYTERVEQMQPILGGMDTFTFKVLGITVEGDTGVLEGEPIGEGPDGKSYRNNGLIKMVVKDGRIQSVREYIDFVALYQYLGLEL</sequence>
<comment type="caution">
    <text evidence="2">The sequence shown here is derived from an EMBL/GenBank/DDBJ whole genome shotgun (WGS) entry which is preliminary data.</text>
</comment>
<dbReference type="Pfam" id="PF12680">
    <property type="entry name" value="SnoaL_2"/>
    <property type="match status" value="1"/>
</dbReference>
<accession>A0A8S0XUM9</accession>
<dbReference type="AlphaFoldDB" id="A0A8S0XUM9"/>
<name>A0A8S0XUM9_CYCAE</name>
<protein>
    <recommendedName>
        <fullName evidence="1">SnoaL-like domain-containing protein</fullName>
    </recommendedName>
</protein>
<dbReference type="InterPro" id="IPR032710">
    <property type="entry name" value="NTF2-like_dom_sf"/>
</dbReference>
<dbReference type="Proteomes" id="UP000467700">
    <property type="component" value="Unassembled WGS sequence"/>
</dbReference>
<evidence type="ECO:0000313" key="2">
    <source>
        <dbReference type="EMBL" id="CAA7266141.1"/>
    </source>
</evidence>
<feature type="domain" description="SnoaL-like" evidence="1">
    <location>
        <begin position="67"/>
        <end position="173"/>
    </location>
</feature>
<dbReference type="EMBL" id="CACVBS010000053">
    <property type="protein sequence ID" value="CAA7266141.1"/>
    <property type="molecule type" value="Genomic_DNA"/>
</dbReference>
<dbReference type="Gene3D" id="3.10.450.50">
    <property type="match status" value="1"/>
</dbReference>
<keyword evidence="3" id="KW-1185">Reference proteome</keyword>
<dbReference type="SUPFAM" id="SSF54427">
    <property type="entry name" value="NTF2-like"/>
    <property type="match status" value="1"/>
</dbReference>
<gene>
    <name evidence="2" type="ORF">AAE3_LOCUS8520</name>
</gene>
<dbReference type="OrthoDB" id="4646138at2759"/>